<protein>
    <submittedName>
        <fullName evidence="1">Uncharacterized protein</fullName>
    </submittedName>
</protein>
<dbReference type="Proteomes" id="UP000035368">
    <property type="component" value="Chromosome"/>
</dbReference>
<name>A0A0G3GM72_9CORY</name>
<dbReference type="AlphaFoldDB" id="A0A0G3GM72"/>
<accession>A0A0G3GM72</accession>
<dbReference type="KEGG" id="cei:CEPID_02250"/>
<organism evidence="1 2">
    <name type="scientific">Corynebacterium epidermidicanis</name>
    <dbReference type="NCBI Taxonomy" id="1050174"/>
    <lineage>
        <taxon>Bacteria</taxon>
        <taxon>Bacillati</taxon>
        <taxon>Actinomycetota</taxon>
        <taxon>Actinomycetes</taxon>
        <taxon>Mycobacteriales</taxon>
        <taxon>Corynebacteriaceae</taxon>
        <taxon>Corynebacterium</taxon>
    </lineage>
</organism>
<dbReference type="STRING" id="1050174.CEPID_02250"/>
<reference evidence="1 2" key="1">
    <citation type="submission" date="2015-05" db="EMBL/GenBank/DDBJ databases">
        <title>Complete genome sequence of Corynebacterium epidermidicanis DSM 45586, isolated from the skin of a dog suffering from pruritus.</title>
        <authorList>
            <person name="Ruckert C."/>
            <person name="Albersmeier A."/>
            <person name="Winkler A."/>
            <person name="Tauch A."/>
        </authorList>
    </citation>
    <scope>NUCLEOTIDE SEQUENCE [LARGE SCALE GENOMIC DNA]</scope>
    <source>
        <strain evidence="1 2">DSM 45586</strain>
    </source>
</reference>
<keyword evidence="2" id="KW-1185">Reference proteome</keyword>
<proteinExistence type="predicted"/>
<gene>
    <name evidence="1" type="ORF">CEPID_02250</name>
</gene>
<evidence type="ECO:0000313" key="1">
    <source>
        <dbReference type="EMBL" id="AKK02331.1"/>
    </source>
</evidence>
<dbReference type="EMBL" id="CP011541">
    <property type="protein sequence ID" value="AKK02331.1"/>
    <property type="molecule type" value="Genomic_DNA"/>
</dbReference>
<dbReference type="RefSeq" id="WP_047239569.1">
    <property type="nucleotide sequence ID" value="NZ_CP011541.1"/>
</dbReference>
<sequence>MQRIEAAIPLPEVAVKRSKRKGPHVRIRIDKTWYRLTTAEAYTLANRLVDAAEEVQHRNATKLGKESC</sequence>
<evidence type="ECO:0000313" key="2">
    <source>
        <dbReference type="Proteomes" id="UP000035368"/>
    </source>
</evidence>
<dbReference type="PATRIC" id="fig|1050174.4.peg.455"/>